<sequence length="189" mass="20794">MSLSPTLHHDDILVVFDGPRRLLWSSPAPGTYAPAALWPDPVQVADVLDHLGAGGNVLVLLDQEDITIPLYADEAASIPPELRRSLTVTTDGVLTEVHLTALDWLPEHFRQRGLRFLRYTEQLLARRHDLLLPPLLVEAPGSEPANLRFARLRTPRPFDESHIGALGDWLFAGATATSKDPLPALEVSP</sequence>
<dbReference type="EMBL" id="JADKYB010000011">
    <property type="protein sequence ID" value="MBM9507149.1"/>
    <property type="molecule type" value="Genomic_DNA"/>
</dbReference>
<dbReference type="Proteomes" id="UP000749040">
    <property type="component" value="Unassembled WGS sequence"/>
</dbReference>
<protein>
    <submittedName>
        <fullName evidence="1">Uncharacterized protein</fullName>
    </submittedName>
</protein>
<evidence type="ECO:0000313" key="1">
    <source>
        <dbReference type="EMBL" id="MBM9507149.1"/>
    </source>
</evidence>
<proteinExistence type="predicted"/>
<organism evidence="1 2">
    <name type="scientific">Actinacidiphila acididurans</name>
    <dbReference type="NCBI Taxonomy" id="2784346"/>
    <lineage>
        <taxon>Bacteria</taxon>
        <taxon>Bacillati</taxon>
        <taxon>Actinomycetota</taxon>
        <taxon>Actinomycetes</taxon>
        <taxon>Kitasatosporales</taxon>
        <taxon>Streptomycetaceae</taxon>
        <taxon>Actinacidiphila</taxon>
    </lineage>
</organism>
<accession>A0ABS2TUY4</accession>
<evidence type="ECO:0000313" key="2">
    <source>
        <dbReference type="Proteomes" id="UP000749040"/>
    </source>
</evidence>
<gene>
    <name evidence="1" type="ORF">ITX44_21960</name>
</gene>
<name>A0ABS2TUY4_9ACTN</name>
<reference evidence="1 2" key="1">
    <citation type="submission" date="2021-01" db="EMBL/GenBank/DDBJ databases">
        <title>Streptomyces acididurans sp. nov., isolated from a peat swamp forest soil.</title>
        <authorList>
            <person name="Chantavorakit T."/>
            <person name="Duangmal K."/>
        </authorList>
    </citation>
    <scope>NUCLEOTIDE SEQUENCE [LARGE SCALE GENOMIC DNA]</scope>
    <source>
        <strain evidence="1 2">KK5PA1</strain>
    </source>
</reference>
<dbReference type="RefSeq" id="WP_205358994.1">
    <property type="nucleotide sequence ID" value="NZ_JADKYB010000011.1"/>
</dbReference>
<comment type="caution">
    <text evidence="1">The sequence shown here is derived from an EMBL/GenBank/DDBJ whole genome shotgun (WGS) entry which is preliminary data.</text>
</comment>
<keyword evidence="2" id="KW-1185">Reference proteome</keyword>